<evidence type="ECO:0000259" key="4">
    <source>
        <dbReference type="Pfam" id="PF04500"/>
    </source>
</evidence>
<organism evidence="5 6">
    <name type="scientific">Eumeta variegata</name>
    <name type="common">Bagworm moth</name>
    <name type="synonym">Eumeta japonica</name>
    <dbReference type="NCBI Taxonomy" id="151549"/>
    <lineage>
        <taxon>Eukaryota</taxon>
        <taxon>Metazoa</taxon>
        <taxon>Ecdysozoa</taxon>
        <taxon>Arthropoda</taxon>
        <taxon>Hexapoda</taxon>
        <taxon>Insecta</taxon>
        <taxon>Pterygota</taxon>
        <taxon>Neoptera</taxon>
        <taxon>Endopterygota</taxon>
        <taxon>Lepidoptera</taxon>
        <taxon>Glossata</taxon>
        <taxon>Ditrysia</taxon>
        <taxon>Tineoidea</taxon>
        <taxon>Psychidae</taxon>
        <taxon>Oiketicinae</taxon>
        <taxon>Eumeta</taxon>
    </lineage>
</organism>
<evidence type="ECO:0000256" key="1">
    <source>
        <dbReference type="ARBA" id="ARBA00022723"/>
    </source>
</evidence>
<reference evidence="5 6" key="1">
    <citation type="journal article" date="2019" name="Commun. Biol.">
        <title>The bagworm genome reveals a unique fibroin gene that provides high tensile strength.</title>
        <authorList>
            <person name="Kono N."/>
            <person name="Nakamura H."/>
            <person name="Ohtoshi R."/>
            <person name="Tomita M."/>
            <person name="Numata K."/>
            <person name="Arakawa K."/>
        </authorList>
    </citation>
    <scope>NUCLEOTIDE SEQUENCE [LARGE SCALE GENOMIC DNA]</scope>
</reference>
<keyword evidence="1" id="KW-0479">Metal-binding</keyword>
<evidence type="ECO:0000256" key="2">
    <source>
        <dbReference type="ARBA" id="ARBA00022771"/>
    </source>
</evidence>
<evidence type="ECO:0000256" key="3">
    <source>
        <dbReference type="ARBA" id="ARBA00022833"/>
    </source>
</evidence>
<proteinExistence type="predicted"/>
<dbReference type="OrthoDB" id="7204491at2759"/>
<dbReference type="InterPro" id="IPR007588">
    <property type="entry name" value="Znf_FLYWCH"/>
</dbReference>
<comment type="caution">
    <text evidence="5">The sequence shown here is derived from an EMBL/GenBank/DDBJ whole genome shotgun (WGS) entry which is preliminary data.</text>
</comment>
<protein>
    <recommendedName>
        <fullName evidence="4">FLYWCH-type domain-containing protein</fullName>
    </recommendedName>
</protein>
<keyword evidence="2" id="KW-0863">Zinc-finger</keyword>
<keyword evidence="3" id="KW-0862">Zinc</keyword>
<dbReference type="Proteomes" id="UP000299102">
    <property type="component" value="Unassembled WGS sequence"/>
</dbReference>
<evidence type="ECO:0000313" key="6">
    <source>
        <dbReference type="Proteomes" id="UP000299102"/>
    </source>
</evidence>
<dbReference type="Pfam" id="PF04500">
    <property type="entry name" value="FLYWCH"/>
    <property type="match status" value="1"/>
</dbReference>
<sequence>MSRTTLAELPFVACDPQKDKVSRYSVAYWDRAVCHFFFYICRCEWADRSKQNRSRPVRSVAPTYQSLFSRNKISRSKFTSRVHESANDPVKGEDVIMIPTRGNKHLMMLKGFTYSQANYSAYWYCSSKKKGCAASVRSLPSGEIIRVNSEHTHPPPRYVRHAGQYIKI</sequence>
<dbReference type="Gene3D" id="2.20.25.240">
    <property type="match status" value="1"/>
</dbReference>
<gene>
    <name evidence="5" type="ORF">EVAR_17953_1</name>
</gene>
<feature type="domain" description="FLYWCH-type" evidence="4">
    <location>
        <begin position="98"/>
        <end position="153"/>
    </location>
</feature>
<dbReference type="EMBL" id="BGZK01000246">
    <property type="protein sequence ID" value="GBP31463.1"/>
    <property type="molecule type" value="Genomic_DNA"/>
</dbReference>
<name>A0A4C1UY90_EUMVA</name>
<keyword evidence="6" id="KW-1185">Reference proteome</keyword>
<dbReference type="GO" id="GO:0008270">
    <property type="term" value="F:zinc ion binding"/>
    <property type="evidence" value="ECO:0007669"/>
    <property type="project" value="UniProtKB-KW"/>
</dbReference>
<accession>A0A4C1UY90</accession>
<dbReference type="AlphaFoldDB" id="A0A4C1UY90"/>
<evidence type="ECO:0000313" key="5">
    <source>
        <dbReference type="EMBL" id="GBP31463.1"/>
    </source>
</evidence>